<accession>A0A2P5C108</accession>
<evidence type="ECO:0000313" key="1">
    <source>
        <dbReference type="EMBL" id="PON54699.1"/>
    </source>
</evidence>
<dbReference type="EMBL" id="JXTB01000191">
    <property type="protein sequence ID" value="PON54699.1"/>
    <property type="molecule type" value="Genomic_DNA"/>
</dbReference>
<organism evidence="1 2">
    <name type="scientific">Parasponia andersonii</name>
    <name type="common">Sponia andersonii</name>
    <dbReference type="NCBI Taxonomy" id="3476"/>
    <lineage>
        <taxon>Eukaryota</taxon>
        <taxon>Viridiplantae</taxon>
        <taxon>Streptophyta</taxon>
        <taxon>Embryophyta</taxon>
        <taxon>Tracheophyta</taxon>
        <taxon>Spermatophyta</taxon>
        <taxon>Magnoliopsida</taxon>
        <taxon>eudicotyledons</taxon>
        <taxon>Gunneridae</taxon>
        <taxon>Pentapetalae</taxon>
        <taxon>rosids</taxon>
        <taxon>fabids</taxon>
        <taxon>Rosales</taxon>
        <taxon>Cannabaceae</taxon>
        <taxon>Parasponia</taxon>
    </lineage>
</organism>
<sequence length="56" mass="6665">MGDINRSFRDLRKGLENVLGGSWQLLSWTNGDKEYHVKKFSSNQREFFFLISSFYD</sequence>
<evidence type="ECO:0000313" key="2">
    <source>
        <dbReference type="Proteomes" id="UP000237105"/>
    </source>
</evidence>
<reference evidence="2" key="1">
    <citation type="submission" date="2016-06" db="EMBL/GenBank/DDBJ databases">
        <title>Parallel loss of symbiosis genes in relatives of nitrogen-fixing non-legume Parasponia.</title>
        <authorList>
            <person name="Van Velzen R."/>
            <person name="Holmer R."/>
            <person name="Bu F."/>
            <person name="Rutten L."/>
            <person name="Van Zeijl A."/>
            <person name="Liu W."/>
            <person name="Santuari L."/>
            <person name="Cao Q."/>
            <person name="Sharma T."/>
            <person name="Shen D."/>
            <person name="Roswanjaya Y."/>
            <person name="Wardhani T."/>
            <person name="Kalhor M.S."/>
            <person name="Jansen J."/>
            <person name="Van den Hoogen J."/>
            <person name="Gungor B."/>
            <person name="Hartog M."/>
            <person name="Hontelez J."/>
            <person name="Verver J."/>
            <person name="Yang W.-C."/>
            <person name="Schijlen E."/>
            <person name="Repin R."/>
            <person name="Schilthuizen M."/>
            <person name="Schranz E."/>
            <person name="Heidstra R."/>
            <person name="Miyata K."/>
            <person name="Fedorova E."/>
            <person name="Kohlen W."/>
            <person name="Bisseling T."/>
            <person name="Smit S."/>
            <person name="Geurts R."/>
        </authorList>
    </citation>
    <scope>NUCLEOTIDE SEQUENCE [LARGE SCALE GENOMIC DNA]</scope>
    <source>
        <strain evidence="2">cv. WU1-14</strain>
    </source>
</reference>
<name>A0A2P5C108_PARAD</name>
<feature type="non-terminal residue" evidence="1">
    <location>
        <position position="56"/>
    </location>
</feature>
<dbReference type="AlphaFoldDB" id="A0A2P5C108"/>
<proteinExistence type="predicted"/>
<keyword evidence="2" id="KW-1185">Reference proteome</keyword>
<protein>
    <submittedName>
        <fullName evidence="1">Uncharacterized protein</fullName>
    </submittedName>
</protein>
<gene>
    <name evidence="1" type="ORF">PanWU01x14_193220</name>
</gene>
<dbReference type="Proteomes" id="UP000237105">
    <property type="component" value="Unassembled WGS sequence"/>
</dbReference>
<comment type="caution">
    <text evidence="1">The sequence shown here is derived from an EMBL/GenBank/DDBJ whole genome shotgun (WGS) entry which is preliminary data.</text>
</comment>